<accession>A0ABP5C401</accession>
<protein>
    <recommendedName>
        <fullName evidence="3">Barstar (barnase inhibitor) domain-containing protein</fullName>
    </recommendedName>
</protein>
<name>A0ABP5C401_9ACTN</name>
<dbReference type="EMBL" id="BAAAPB010000001">
    <property type="protein sequence ID" value="GAA1957012.1"/>
    <property type="molecule type" value="Genomic_DNA"/>
</dbReference>
<keyword evidence="2" id="KW-1185">Reference proteome</keyword>
<gene>
    <name evidence="1" type="ORF">GCM10009798_15490</name>
</gene>
<evidence type="ECO:0008006" key="3">
    <source>
        <dbReference type="Google" id="ProtNLM"/>
    </source>
</evidence>
<sequence length="130" mass="14199">MLRTQADVEKFWTEICHPLGWARHDLWFVIVGADRCPLPLVQDVRDRPPEVEPDLVHNLVDVWRRVREELVPDGTIAVLLCRPGSAAVSADDRAWAGAITAEAAAAGVPLEVIHVASDEAITPLPLDAVA</sequence>
<reference evidence="2" key="1">
    <citation type="journal article" date="2019" name="Int. J. Syst. Evol. Microbiol.">
        <title>The Global Catalogue of Microorganisms (GCM) 10K type strain sequencing project: providing services to taxonomists for standard genome sequencing and annotation.</title>
        <authorList>
            <consortium name="The Broad Institute Genomics Platform"/>
            <consortium name="The Broad Institute Genome Sequencing Center for Infectious Disease"/>
            <person name="Wu L."/>
            <person name="Ma J."/>
        </authorList>
    </citation>
    <scope>NUCLEOTIDE SEQUENCE [LARGE SCALE GENOMIC DNA]</scope>
    <source>
        <strain evidence="2">JCM 15309</strain>
    </source>
</reference>
<proteinExistence type="predicted"/>
<evidence type="ECO:0000313" key="1">
    <source>
        <dbReference type="EMBL" id="GAA1957012.1"/>
    </source>
</evidence>
<comment type="caution">
    <text evidence="1">The sequence shown here is derived from an EMBL/GenBank/DDBJ whole genome shotgun (WGS) entry which is preliminary data.</text>
</comment>
<organism evidence="1 2">
    <name type="scientific">Nocardioides panacihumi</name>
    <dbReference type="NCBI Taxonomy" id="400774"/>
    <lineage>
        <taxon>Bacteria</taxon>
        <taxon>Bacillati</taxon>
        <taxon>Actinomycetota</taxon>
        <taxon>Actinomycetes</taxon>
        <taxon>Propionibacteriales</taxon>
        <taxon>Nocardioidaceae</taxon>
        <taxon>Nocardioides</taxon>
    </lineage>
</organism>
<dbReference type="Proteomes" id="UP001500571">
    <property type="component" value="Unassembled WGS sequence"/>
</dbReference>
<evidence type="ECO:0000313" key="2">
    <source>
        <dbReference type="Proteomes" id="UP001500571"/>
    </source>
</evidence>